<comment type="caution">
    <text evidence="2">The sequence shown here is derived from an EMBL/GenBank/DDBJ whole genome shotgun (WGS) entry which is preliminary data.</text>
</comment>
<dbReference type="EMBL" id="JABVEC010000010">
    <property type="protein sequence ID" value="MBC6466957.1"/>
    <property type="molecule type" value="Genomic_DNA"/>
</dbReference>
<protein>
    <submittedName>
        <fullName evidence="2">Uncharacterized protein</fullName>
    </submittedName>
</protein>
<proteinExistence type="predicted"/>
<gene>
    <name evidence="2" type="ORF">HKK74_15815</name>
</gene>
<keyword evidence="3" id="KW-1185">Reference proteome</keyword>
<sequence length="124" mass="13615">MALDLKYFPLAWIFMFIKPKIAINGHLFPGQWGRNVIPMPAGQHHVHVHVPYLIPSRIGPADLQVPLQQGQSVELEYRAPLFAFSPGAMGPGPQPWNGMGATIALIVVPFALLFFLFILGFAAA</sequence>
<name>A0ABR7LQ34_9ACTN</name>
<keyword evidence="1" id="KW-1133">Transmembrane helix</keyword>
<dbReference type="Proteomes" id="UP000805614">
    <property type="component" value="Unassembled WGS sequence"/>
</dbReference>
<keyword evidence="1" id="KW-0472">Membrane</keyword>
<reference evidence="2 3" key="1">
    <citation type="submission" date="2020-06" db="EMBL/GenBank/DDBJ databases">
        <title>Actinomadura xiongansis sp. nov., isolated from soil of Baiyangdian.</title>
        <authorList>
            <person name="Zhang X."/>
        </authorList>
    </citation>
    <scope>NUCLEOTIDE SEQUENCE [LARGE SCALE GENOMIC DNA]</scope>
    <source>
        <strain evidence="2 3">HBUM206468</strain>
    </source>
</reference>
<evidence type="ECO:0000256" key="1">
    <source>
        <dbReference type="SAM" id="Phobius"/>
    </source>
</evidence>
<evidence type="ECO:0000313" key="2">
    <source>
        <dbReference type="EMBL" id="MBC6466957.1"/>
    </source>
</evidence>
<keyword evidence="1" id="KW-0812">Transmembrane</keyword>
<accession>A0ABR7LQ34</accession>
<feature type="transmembrane region" description="Helical" evidence="1">
    <location>
        <begin position="99"/>
        <end position="123"/>
    </location>
</feature>
<evidence type="ECO:0000313" key="3">
    <source>
        <dbReference type="Proteomes" id="UP000805614"/>
    </source>
</evidence>
<organism evidence="2 3">
    <name type="scientific">Actinomadura alba</name>
    <dbReference type="NCBI Taxonomy" id="406431"/>
    <lineage>
        <taxon>Bacteria</taxon>
        <taxon>Bacillati</taxon>
        <taxon>Actinomycetota</taxon>
        <taxon>Actinomycetes</taxon>
        <taxon>Streptosporangiales</taxon>
        <taxon>Thermomonosporaceae</taxon>
        <taxon>Actinomadura</taxon>
    </lineage>
</organism>